<feature type="transmembrane region" description="Helical" evidence="1">
    <location>
        <begin position="91"/>
        <end position="111"/>
    </location>
</feature>
<feature type="transmembrane region" description="Helical" evidence="1">
    <location>
        <begin position="270"/>
        <end position="288"/>
    </location>
</feature>
<comment type="caution">
    <text evidence="2">The sequence shown here is derived from an EMBL/GenBank/DDBJ whole genome shotgun (WGS) entry which is preliminary data.</text>
</comment>
<feature type="transmembrane region" description="Helical" evidence="1">
    <location>
        <begin position="59"/>
        <end position="79"/>
    </location>
</feature>
<dbReference type="AlphaFoldDB" id="A0A1F8EGM2"/>
<keyword evidence="1" id="KW-0472">Membrane</keyword>
<dbReference type="InterPro" id="IPR037185">
    <property type="entry name" value="EmrE-like"/>
</dbReference>
<feature type="transmembrane region" description="Helical" evidence="1">
    <location>
        <begin position="6"/>
        <end position="25"/>
    </location>
</feature>
<proteinExistence type="predicted"/>
<accession>A0A1F8EGM2</accession>
<dbReference type="Proteomes" id="UP000177594">
    <property type="component" value="Unassembled WGS sequence"/>
</dbReference>
<dbReference type="SUPFAM" id="SSF103481">
    <property type="entry name" value="Multidrug resistance efflux transporter EmrE"/>
    <property type="match status" value="1"/>
</dbReference>
<organism evidence="2 3">
    <name type="scientific">Candidatus Yanofskybacteria bacterium RIFCSPHIGHO2_01_FULL_39_8b</name>
    <dbReference type="NCBI Taxonomy" id="1802659"/>
    <lineage>
        <taxon>Bacteria</taxon>
        <taxon>Candidatus Yanofskyibacteriota</taxon>
    </lineage>
</organism>
<name>A0A1F8EGM2_9BACT</name>
<protein>
    <recommendedName>
        <fullName evidence="4">EamA domain-containing protein</fullName>
    </recommendedName>
</protein>
<sequence>MLWLYLALTAYFINAVVFIIDKYLLNAPIPKYHAYAFGVSILSLSSLLLIPFGVSWHGLSYFLIALLSGACFFVGLTFLYKAIKKSDVSVAATETGAMTAVFTYLFSVSILSELLSFNRLGAFLLLVLGILILGKVGKRLYFTALLSGLFFGLSYVLMKFSFNSSDFINGIFWTRIGFVGSAFLTLFSGHVREEIRLSYDNSSGHSRVLFIFNKILAGVGFLILYFSIRLGNVSLVNALLGLQFMFTFLLAMALRGRISGIKEKLDGKILVFKLSGILFILAGLLTLFKQ</sequence>
<feature type="transmembrane region" description="Helical" evidence="1">
    <location>
        <begin position="170"/>
        <end position="187"/>
    </location>
</feature>
<evidence type="ECO:0008006" key="4">
    <source>
        <dbReference type="Google" id="ProtNLM"/>
    </source>
</evidence>
<feature type="transmembrane region" description="Helical" evidence="1">
    <location>
        <begin position="32"/>
        <end position="53"/>
    </location>
</feature>
<dbReference type="EMBL" id="MGIZ01000018">
    <property type="protein sequence ID" value="OGM99489.1"/>
    <property type="molecule type" value="Genomic_DNA"/>
</dbReference>
<evidence type="ECO:0000256" key="1">
    <source>
        <dbReference type="SAM" id="Phobius"/>
    </source>
</evidence>
<evidence type="ECO:0000313" key="3">
    <source>
        <dbReference type="Proteomes" id="UP000177594"/>
    </source>
</evidence>
<feature type="transmembrane region" description="Helical" evidence="1">
    <location>
        <begin position="208"/>
        <end position="228"/>
    </location>
</feature>
<evidence type="ECO:0000313" key="2">
    <source>
        <dbReference type="EMBL" id="OGM99489.1"/>
    </source>
</evidence>
<feature type="transmembrane region" description="Helical" evidence="1">
    <location>
        <begin position="117"/>
        <end position="133"/>
    </location>
</feature>
<keyword evidence="1" id="KW-1133">Transmembrane helix</keyword>
<feature type="transmembrane region" description="Helical" evidence="1">
    <location>
        <begin position="234"/>
        <end position="258"/>
    </location>
</feature>
<keyword evidence="1" id="KW-0812">Transmembrane</keyword>
<reference evidence="2 3" key="1">
    <citation type="journal article" date="2016" name="Nat. Commun.">
        <title>Thousands of microbial genomes shed light on interconnected biogeochemical processes in an aquifer system.</title>
        <authorList>
            <person name="Anantharaman K."/>
            <person name="Brown C.T."/>
            <person name="Hug L.A."/>
            <person name="Sharon I."/>
            <person name="Castelle C.J."/>
            <person name="Probst A.J."/>
            <person name="Thomas B.C."/>
            <person name="Singh A."/>
            <person name="Wilkins M.J."/>
            <person name="Karaoz U."/>
            <person name="Brodie E.L."/>
            <person name="Williams K.H."/>
            <person name="Hubbard S.S."/>
            <person name="Banfield J.F."/>
        </authorList>
    </citation>
    <scope>NUCLEOTIDE SEQUENCE [LARGE SCALE GENOMIC DNA]</scope>
</reference>
<feature type="transmembrane region" description="Helical" evidence="1">
    <location>
        <begin position="140"/>
        <end position="158"/>
    </location>
</feature>
<gene>
    <name evidence="2" type="ORF">A2817_02670</name>
</gene>